<feature type="active site" evidence="1">
    <location>
        <position position="231"/>
    </location>
</feature>
<keyword evidence="2" id="KW-0547">Nucleotide-binding</keyword>
<dbReference type="SUPFAM" id="SSF140931">
    <property type="entry name" value="Fic-like"/>
    <property type="match status" value="1"/>
</dbReference>
<evidence type="ECO:0000256" key="1">
    <source>
        <dbReference type="PIRSR" id="PIRSR640198-1"/>
    </source>
</evidence>
<dbReference type="InterPro" id="IPR036597">
    <property type="entry name" value="Fido-like_dom_sf"/>
</dbReference>
<dbReference type="InterPro" id="IPR036388">
    <property type="entry name" value="WH-like_DNA-bd_sf"/>
</dbReference>
<dbReference type="PROSITE" id="PS51459">
    <property type="entry name" value="FIDO"/>
    <property type="match status" value="1"/>
</dbReference>
<proteinExistence type="predicted"/>
<dbReference type="AlphaFoldDB" id="A0A3E4MJ21"/>
<evidence type="ECO:0000259" key="3">
    <source>
        <dbReference type="PROSITE" id="PS51459"/>
    </source>
</evidence>
<reference evidence="4 5" key="1">
    <citation type="submission" date="2018-08" db="EMBL/GenBank/DDBJ databases">
        <title>A genome reference for cultivated species of the human gut microbiota.</title>
        <authorList>
            <person name="Zou Y."/>
            <person name="Xue W."/>
            <person name="Luo G."/>
        </authorList>
    </citation>
    <scope>NUCLEOTIDE SEQUENCE [LARGE SCALE GENOMIC DNA]</scope>
    <source>
        <strain evidence="4 5">TF10-3AC</strain>
    </source>
</reference>
<protein>
    <submittedName>
        <fullName evidence="4">Fic family protein</fullName>
    </submittedName>
</protein>
<dbReference type="GO" id="GO:0005524">
    <property type="term" value="F:ATP binding"/>
    <property type="evidence" value="ECO:0007669"/>
    <property type="project" value="UniProtKB-KW"/>
</dbReference>
<dbReference type="Pfam" id="PF02661">
    <property type="entry name" value="Fic"/>
    <property type="match status" value="1"/>
</dbReference>
<keyword evidence="5" id="KW-1185">Reference proteome</keyword>
<keyword evidence="2" id="KW-0067">ATP-binding</keyword>
<dbReference type="Gene3D" id="1.10.10.10">
    <property type="entry name" value="Winged helix-like DNA-binding domain superfamily/Winged helix DNA-binding domain"/>
    <property type="match status" value="1"/>
</dbReference>
<dbReference type="EMBL" id="QSQT01000059">
    <property type="protein sequence ID" value="RGK49627.1"/>
    <property type="molecule type" value="Genomic_DNA"/>
</dbReference>
<name>A0A3E4MJ21_9BACT</name>
<dbReference type="Proteomes" id="UP000260862">
    <property type="component" value="Unassembled WGS sequence"/>
</dbReference>
<evidence type="ECO:0000313" key="4">
    <source>
        <dbReference type="EMBL" id="RGK49627.1"/>
    </source>
</evidence>
<dbReference type="InterPro" id="IPR025230">
    <property type="entry name" value="DUF4172"/>
</dbReference>
<dbReference type="Gene3D" id="1.10.3290.10">
    <property type="entry name" value="Fido-like domain"/>
    <property type="match status" value="1"/>
</dbReference>
<sequence>MISLFHADNKPQNLRLIIRKTVYLQKTVMPMYIHEHKEWPSFSWNKELVSEKLNKVNKAVGYLMGRLSVIGFNDKMSAVVESISHDIIASSEIEGVELNNEQVRSSVARKLGVQLPNPTESSRYIDGVVEMALDATVNFNSPLTHERLFGWHNCLFPTGWSGPTKIDVARYRSGEMKVISGMFGREKVHYVAPAPERIDKEMNRFLDWFNSDVHNGYVKSAIAHLWFVCIHPFDDGNGRIGRAIADMALSQAEDSKMRFFSISHQINKDKKQYYDILEKTQKGDCEITEWIIWYLDCLLRSVEQSDETLSNVLNKAIFWQTHAETALSERQREVLNLYLDGYPGKLTAKNWAKRVKVSPDTATRDIKDLVEKGILIPQQGRVRDVFYGIRCSESILVIPMPEDL</sequence>
<dbReference type="Pfam" id="PF13776">
    <property type="entry name" value="DUF4172"/>
    <property type="match status" value="1"/>
</dbReference>
<dbReference type="PANTHER" id="PTHR13504:SF33">
    <property type="entry name" value="FIC FAMILY PROTEIN"/>
    <property type="match status" value="1"/>
</dbReference>
<feature type="domain" description="Fido" evidence="3">
    <location>
        <begin position="143"/>
        <end position="296"/>
    </location>
</feature>
<feature type="binding site" evidence="2">
    <location>
        <begin position="235"/>
        <end position="242"/>
    </location>
    <ligand>
        <name>ATP</name>
        <dbReference type="ChEBI" id="CHEBI:30616"/>
    </ligand>
</feature>
<dbReference type="InterPro" id="IPR040198">
    <property type="entry name" value="Fido_containing"/>
</dbReference>
<evidence type="ECO:0000256" key="2">
    <source>
        <dbReference type="PIRSR" id="PIRSR640198-2"/>
    </source>
</evidence>
<evidence type="ECO:0000313" key="5">
    <source>
        <dbReference type="Proteomes" id="UP000260862"/>
    </source>
</evidence>
<accession>A0A3E4MJ21</accession>
<organism evidence="4 5">
    <name type="scientific">Phocaeicola plebeius</name>
    <dbReference type="NCBI Taxonomy" id="310297"/>
    <lineage>
        <taxon>Bacteria</taxon>
        <taxon>Pseudomonadati</taxon>
        <taxon>Bacteroidota</taxon>
        <taxon>Bacteroidia</taxon>
        <taxon>Bacteroidales</taxon>
        <taxon>Bacteroidaceae</taxon>
        <taxon>Phocaeicola</taxon>
    </lineage>
</organism>
<dbReference type="InterPro" id="IPR003812">
    <property type="entry name" value="Fido"/>
</dbReference>
<dbReference type="PANTHER" id="PTHR13504">
    <property type="entry name" value="FIDO DOMAIN-CONTAINING PROTEIN DDB_G0283145"/>
    <property type="match status" value="1"/>
</dbReference>
<gene>
    <name evidence="4" type="ORF">DXD04_16450</name>
</gene>
<comment type="caution">
    <text evidence="4">The sequence shown here is derived from an EMBL/GenBank/DDBJ whole genome shotgun (WGS) entry which is preliminary data.</text>
</comment>
<feature type="binding site" evidence="2">
    <location>
        <begin position="273"/>
        <end position="274"/>
    </location>
    <ligand>
        <name>ATP</name>
        <dbReference type="ChEBI" id="CHEBI:30616"/>
    </ligand>
</feature>